<keyword evidence="1" id="KW-0472">Membrane</keyword>
<evidence type="ECO:0000256" key="1">
    <source>
        <dbReference type="SAM" id="Phobius"/>
    </source>
</evidence>
<dbReference type="Pfam" id="PF04964">
    <property type="entry name" value="Flp_Fap"/>
    <property type="match status" value="1"/>
</dbReference>
<keyword evidence="3" id="KW-1185">Reference proteome</keyword>
<gene>
    <name evidence="2" type="ORF">SAMN05421819_3313</name>
</gene>
<dbReference type="InterPro" id="IPR007047">
    <property type="entry name" value="Flp_Fap"/>
</dbReference>
<dbReference type="Proteomes" id="UP000236728">
    <property type="component" value="Unassembled WGS sequence"/>
</dbReference>
<dbReference type="AlphaFoldDB" id="A0A1H6AWE3"/>
<feature type="transmembrane region" description="Helical" evidence="1">
    <location>
        <begin position="16"/>
        <end position="37"/>
    </location>
</feature>
<keyword evidence="1" id="KW-0812">Transmembrane</keyword>
<organism evidence="2 3">
    <name type="scientific">Bryocella elongata</name>
    <dbReference type="NCBI Taxonomy" id="863522"/>
    <lineage>
        <taxon>Bacteria</taxon>
        <taxon>Pseudomonadati</taxon>
        <taxon>Acidobacteriota</taxon>
        <taxon>Terriglobia</taxon>
        <taxon>Terriglobales</taxon>
        <taxon>Acidobacteriaceae</taxon>
        <taxon>Bryocella</taxon>
    </lineage>
</organism>
<evidence type="ECO:0000313" key="2">
    <source>
        <dbReference type="EMBL" id="SEG52722.1"/>
    </source>
</evidence>
<dbReference type="EMBL" id="FNVA01000006">
    <property type="protein sequence ID" value="SEG52722.1"/>
    <property type="molecule type" value="Genomic_DNA"/>
</dbReference>
<protein>
    <submittedName>
        <fullName evidence="2">Pilus assembly protein Flp/PilA</fullName>
    </submittedName>
</protein>
<reference evidence="2 3" key="1">
    <citation type="submission" date="2016-10" db="EMBL/GenBank/DDBJ databases">
        <authorList>
            <person name="de Groot N.N."/>
        </authorList>
    </citation>
    <scope>NUCLEOTIDE SEQUENCE [LARGE SCALE GENOMIC DNA]</scope>
    <source>
        <strain evidence="2 3">DSM 22489</strain>
    </source>
</reference>
<sequence length="56" mass="5705">MSFIKNFVQEESGQDLIEYALVAGLIGLAAVAAMSTLAGKIGNAFSNVGSQLTSAV</sequence>
<name>A0A1H6AWE3_9BACT</name>
<proteinExistence type="predicted"/>
<accession>A0A1H6AWE3</accession>
<keyword evidence="1" id="KW-1133">Transmembrane helix</keyword>
<evidence type="ECO:0000313" key="3">
    <source>
        <dbReference type="Proteomes" id="UP000236728"/>
    </source>
</evidence>
<dbReference type="RefSeq" id="WP_103934196.1">
    <property type="nucleotide sequence ID" value="NZ_FNVA01000006.1"/>
</dbReference>